<protein>
    <submittedName>
        <fullName evidence="1">Uncharacterized protein</fullName>
    </submittedName>
</protein>
<comment type="caution">
    <text evidence="1">The sequence shown here is derived from an EMBL/GenBank/DDBJ whole genome shotgun (WGS) entry which is preliminary data.</text>
</comment>
<evidence type="ECO:0000313" key="2">
    <source>
        <dbReference type="Proteomes" id="UP001162483"/>
    </source>
</evidence>
<gene>
    <name evidence="1" type="ORF">SPARVUS_LOCUS7128620</name>
</gene>
<organism evidence="1 2">
    <name type="scientific">Staurois parvus</name>
    <dbReference type="NCBI Taxonomy" id="386267"/>
    <lineage>
        <taxon>Eukaryota</taxon>
        <taxon>Metazoa</taxon>
        <taxon>Chordata</taxon>
        <taxon>Craniata</taxon>
        <taxon>Vertebrata</taxon>
        <taxon>Euteleostomi</taxon>
        <taxon>Amphibia</taxon>
        <taxon>Batrachia</taxon>
        <taxon>Anura</taxon>
        <taxon>Neobatrachia</taxon>
        <taxon>Ranoidea</taxon>
        <taxon>Ranidae</taxon>
        <taxon>Staurois</taxon>
    </lineage>
</organism>
<keyword evidence="2" id="KW-1185">Reference proteome</keyword>
<name>A0ABN9DDJ9_9NEOB</name>
<dbReference type="EMBL" id="CATNWA010014339">
    <property type="protein sequence ID" value="CAI9570671.1"/>
    <property type="molecule type" value="Genomic_DNA"/>
</dbReference>
<feature type="non-terminal residue" evidence="1">
    <location>
        <position position="54"/>
    </location>
</feature>
<reference evidence="1" key="1">
    <citation type="submission" date="2023-05" db="EMBL/GenBank/DDBJ databases">
        <authorList>
            <person name="Stuckert A."/>
        </authorList>
    </citation>
    <scope>NUCLEOTIDE SEQUENCE</scope>
</reference>
<sequence>MLCDMVRETQYKRWLRTADMLRDMVRDCRHDTRDDQTLWTHYSRQSETETLYTR</sequence>
<evidence type="ECO:0000313" key="1">
    <source>
        <dbReference type="EMBL" id="CAI9570671.1"/>
    </source>
</evidence>
<proteinExistence type="predicted"/>
<dbReference type="Proteomes" id="UP001162483">
    <property type="component" value="Unassembled WGS sequence"/>
</dbReference>
<accession>A0ABN9DDJ9</accession>